<dbReference type="OrthoDB" id="5678957at2"/>
<accession>A0A949T443</accession>
<evidence type="ECO:0000313" key="1">
    <source>
        <dbReference type="EMBL" id="MBV6530987.1"/>
    </source>
</evidence>
<evidence type="ECO:0000313" key="4">
    <source>
        <dbReference type="Proteomes" id="UP001196379"/>
    </source>
</evidence>
<dbReference type="GeneID" id="65548427"/>
<proteinExistence type="predicted"/>
<evidence type="ECO:0000313" key="2">
    <source>
        <dbReference type="EMBL" id="MBV6546229.1"/>
    </source>
</evidence>
<keyword evidence="4" id="KW-1185">Reference proteome</keyword>
<organism evidence="2 3">
    <name type="scientific">Ursidibacter maritimus</name>
    <dbReference type="NCBI Taxonomy" id="1331689"/>
    <lineage>
        <taxon>Bacteria</taxon>
        <taxon>Pseudomonadati</taxon>
        <taxon>Pseudomonadota</taxon>
        <taxon>Gammaproteobacteria</taxon>
        <taxon>Pasteurellales</taxon>
        <taxon>Pasteurellaceae</taxon>
        <taxon>Ursidibacter</taxon>
    </lineage>
</organism>
<dbReference type="AlphaFoldDB" id="A0A949T443"/>
<dbReference type="EMBL" id="JABULY010000001">
    <property type="protein sequence ID" value="MBV6530987.1"/>
    <property type="molecule type" value="Genomic_DNA"/>
</dbReference>
<name>A0A949T443_9PAST</name>
<evidence type="ECO:0000313" key="3">
    <source>
        <dbReference type="Proteomes" id="UP000732858"/>
    </source>
</evidence>
<dbReference type="Proteomes" id="UP000732858">
    <property type="component" value="Unassembled WGS sequence"/>
</dbReference>
<reference evidence="2 4" key="1">
    <citation type="journal article" date="2021" name="Mol. Ecol.">
        <title>Polar bear-adapted Ursidibacter maritimus are remarkably conserved after generations in captivity.</title>
        <authorList>
            <person name="Espinosa-Gongora C."/>
            <person name="Hansen M.J."/>
            <person name="Bertelsen M.F."/>
            <person name="Bojesen A.M."/>
        </authorList>
    </citation>
    <scope>NUCLEOTIDE SEQUENCE</scope>
    <source>
        <strain evidence="2">Pb43105x</strain>
        <strain evidence="1 4">Pb43106</strain>
    </source>
</reference>
<dbReference type="RefSeq" id="WP_157402610.1">
    <property type="nucleotide sequence ID" value="NZ_JABULY010000001.1"/>
</dbReference>
<gene>
    <name evidence="1" type="ORF">HT657_02300</name>
    <name evidence="2" type="ORF">HT672_02795</name>
</gene>
<comment type="caution">
    <text evidence="2">The sequence shown here is derived from an EMBL/GenBank/DDBJ whole genome shotgun (WGS) entry which is preliminary data.</text>
</comment>
<sequence>MKKTRKTKLGRLAVPVSKEFKQNSPIFIPLFFADPTQKRQIVWELQLENGQCDSGRVSRNAINLPSLPIGIHHLTVIVGQNLLSKGHKIYECSLHISE</sequence>
<dbReference type="Proteomes" id="UP001196379">
    <property type="component" value="Unassembled WGS sequence"/>
</dbReference>
<dbReference type="EMBL" id="JABUMC010000003">
    <property type="protein sequence ID" value="MBV6546229.1"/>
    <property type="molecule type" value="Genomic_DNA"/>
</dbReference>
<protein>
    <submittedName>
        <fullName evidence="2">Uncharacterized protein</fullName>
    </submittedName>
</protein>